<organism evidence="3 4">
    <name type="scientific">Mesorhabditis belari</name>
    <dbReference type="NCBI Taxonomy" id="2138241"/>
    <lineage>
        <taxon>Eukaryota</taxon>
        <taxon>Metazoa</taxon>
        <taxon>Ecdysozoa</taxon>
        <taxon>Nematoda</taxon>
        <taxon>Chromadorea</taxon>
        <taxon>Rhabditida</taxon>
        <taxon>Rhabditina</taxon>
        <taxon>Rhabditomorpha</taxon>
        <taxon>Rhabditoidea</taxon>
        <taxon>Rhabditidae</taxon>
        <taxon>Mesorhabditinae</taxon>
        <taxon>Mesorhabditis</taxon>
    </lineage>
</organism>
<evidence type="ECO:0000256" key="1">
    <source>
        <dbReference type="SAM" id="Phobius"/>
    </source>
</evidence>
<keyword evidence="1" id="KW-1133">Transmembrane helix</keyword>
<dbReference type="PANTHER" id="PTHR28358:SF1">
    <property type="entry name" value="TRANSMEMBRANE PROTEIN 127"/>
    <property type="match status" value="1"/>
</dbReference>
<dbReference type="GO" id="GO:0032007">
    <property type="term" value="P:negative regulation of TOR signaling"/>
    <property type="evidence" value="ECO:0007669"/>
    <property type="project" value="InterPro"/>
</dbReference>
<dbReference type="GO" id="GO:0008285">
    <property type="term" value="P:negative regulation of cell population proliferation"/>
    <property type="evidence" value="ECO:0007669"/>
    <property type="project" value="InterPro"/>
</dbReference>
<dbReference type="InterPro" id="IPR033331">
    <property type="entry name" value="TMEM127"/>
</dbReference>
<dbReference type="WBParaSite" id="MBELARI_LOCUS16946">
    <property type="protein sequence ID" value="MBELARI_LOCUS16946"/>
    <property type="gene ID" value="MBELARI_LOCUS16946"/>
</dbReference>
<dbReference type="PANTHER" id="PTHR28358">
    <property type="entry name" value="TRANSMEMBRANE PROTEIN 127"/>
    <property type="match status" value="1"/>
</dbReference>
<evidence type="ECO:0000313" key="4">
    <source>
        <dbReference type="WBParaSite" id="MBELARI_LOCUS16946"/>
    </source>
</evidence>
<evidence type="ECO:0000313" key="3">
    <source>
        <dbReference type="Proteomes" id="UP000887575"/>
    </source>
</evidence>
<feature type="transmembrane region" description="Helical" evidence="1">
    <location>
        <begin position="120"/>
        <end position="144"/>
    </location>
</feature>
<name>A0AAF3ESY8_9BILA</name>
<dbReference type="Pfam" id="PF20517">
    <property type="entry name" value="TMEM127"/>
    <property type="match status" value="1"/>
</dbReference>
<keyword evidence="1" id="KW-0472">Membrane</keyword>
<sequence>MNPSLDLDLSRMQTLLKWIVYDVAESNFASGFINIFVATLSISALISSDWVLIEDVTNSTAIEPFYDFPGAERCERLGTRDFWSISSFGGYVESNGKKHTAYRTEDRVLWDCVTPLVADLFYLLIALCFVVSLTALCGALLHVLAPPHGFLVWLRRNTIMEMCNMMLCLAACAVAIVAETTVAGLRPESSVSVGSGLFLLTLAGLLSFLSALMSLRHFSRIQRARRIDNQRLLCARSLRSWRDTGRRADDTRPIVDFERYLDSSTTTLEELDPIPKPIETI</sequence>
<feature type="transmembrane region" description="Helical" evidence="1">
    <location>
        <begin position="165"/>
        <end position="185"/>
    </location>
</feature>
<protein>
    <submittedName>
        <fullName evidence="4">Transmembrane protein 127 transmembrane region domain-containing protein</fullName>
    </submittedName>
</protein>
<dbReference type="InterPro" id="IPR046795">
    <property type="entry name" value="TMEM127_TM"/>
</dbReference>
<reference evidence="4" key="1">
    <citation type="submission" date="2024-02" db="UniProtKB">
        <authorList>
            <consortium name="WormBaseParasite"/>
        </authorList>
    </citation>
    <scope>IDENTIFICATION</scope>
</reference>
<proteinExistence type="predicted"/>
<feature type="domain" description="Transmembrane protein 127 transmembrane region" evidence="2">
    <location>
        <begin position="112"/>
        <end position="215"/>
    </location>
</feature>
<dbReference type="Proteomes" id="UP000887575">
    <property type="component" value="Unassembled WGS sequence"/>
</dbReference>
<dbReference type="AlphaFoldDB" id="A0AAF3ESY8"/>
<feature type="transmembrane region" description="Helical" evidence="1">
    <location>
        <begin position="197"/>
        <end position="215"/>
    </location>
</feature>
<keyword evidence="3" id="KW-1185">Reference proteome</keyword>
<dbReference type="GO" id="GO:0016020">
    <property type="term" value="C:membrane"/>
    <property type="evidence" value="ECO:0007669"/>
    <property type="project" value="TreeGrafter"/>
</dbReference>
<evidence type="ECO:0000259" key="2">
    <source>
        <dbReference type="Pfam" id="PF20517"/>
    </source>
</evidence>
<accession>A0AAF3ESY8</accession>
<keyword evidence="1" id="KW-0812">Transmembrane</keyword>